<sequence>MPNNPIDNRPRKSFLDKRRLKMRLKRSCAFRVYDRLILSLAARLSSQLSQTEPFVGLGQRVNALQQQLDSIQSQTNEAVGLLARSVVGLERGQSLLRGKIEDAQVVIGGIEDKISESSTIFDHGYRVFSQWNEDGILQYLLRRIGSHNNTFIEIGVGDYSEANTRFLVQKDNWRGLIVDSDMEALDRFTNMGMRWKTNVDVKAAMVTSENINDIIGDAGYGGDIDIFSLDIDGMDYWVWKEISIISPRIVVCEYNALFGPDAAVTVPYDPSFDRRERHYTWTYAGASLGALKSLAAEKGYTLVTCNSGGNNAFFVRDDLLAASGIGPDDILFRPPAFRETRNEVGQLTFLSAQETLKLLAGMQVVDVNTGQVIDVADLMRDVI</sequence>
<geneLocation type="plasmid" evidence="1">
    <name>unnamed</name>
</geneLocation>
<dbReference type="Proteomes" id="UP001201844">
    <property type="component" value="Unassembled WGS sequence"/>
</dbReference>
<dbReference type="RefSeq" id="WP_241604569.1">
    <property type="nucleotide sequence ID" value="NZ_JAKVIN010000009.1"/>
</dbReference>
<evidence type="ECO:0000313" key="1">
    <source>
        <dbReference type="EMBL" id="MCJ8151395.1"/>
    </source>
</evidence>
<evidence type="ECO:0000313" key="2">
    <source>
        <dbReference type="Proteomes" id="UP001201844"/>
    </source>
</evidence>
<dbReference type="EMBL" id="JAKVIN010000009">
    <property type="protein sequence ID" value="MCJ8151395.1"/>
    <property type="molecule type" value="Genomic_DNA"/>
</dbReference>
<keyword evidence="2" id="KW-1185">Reference proteome</keyword>
<dbReference type="PROSITE" id="PS00018">
    <property type="entry name" value="EF_HAND_1"/>
    <property type="match status" value="1"/>
</dbReference>
<evidence type="ECO:0008006" key="3">
    <source>
        <dbReference type="Google" id="ProtNLM"/>
    </source>
</evidence>
<dbReference type="InterPro" id="IPR018247">
    <property type="entry name" value="EF_Hand_1_Ca_BS"/>
</dbReference>
<comment type="caution">
    <text evidence="1">The sequence shown here is derived from an EMBL/GenBank/DDBJ whole genome shotgun (WGS) entry which is preliminary data.</text>
</comment>
<gene>
    <name evidence="1" type="ORF">MKI86_19835</name>
</gene>
<reference evidence="1 2" key="1">
    <citation type="submission" date="2022-02" db="EMBL/GenBank/DDBJ databases">
        <title>Shinella B3.7 sp. nov., isolated from Sediment (Zhairuo Island).</title>
        <authorList>
            <person name="Chen G."/>
        </authorList>
    </citation>
    <scope>NUCLEOTIDE SEQUENCE [LARGE SCALE GENOMIC DNA]</scope>
    <source>
        <strain evidence="1 2">B3.7</strain>
        <plasmid evidence="1">unnamed</plasmid>
    </source>
</reference>
<organism evidence="1 2">
    <name type="scientific">Shinella sedimenti</name>
    <dbReference type="NCBI Taxonomy" id="2919913"/>
    <lineage>
        <taxon>Bacteria</taxon>
        <taxon>Pseudomonadati</taxon>
        <taxon>Pseudomonadota</taxon>
        <taxon>Alphaproteobacteria</taxon>
        <taxon>Hyphomicrobiales</taxon>
        <taxon>Rhizobiaceae</taxon>
        <taxon>Shinella</taxon>
    </lineage>
</organism>
<keyword evidence="1" id="KW-0614">Plasmid</keyword>
<proteinExistence type="predicted"/>
<protein>
    <recommendedName>
        <fullName evidence="3">Methyltransferase FkbM domain-containing protein</fullName>
    </recommendedName>
</protein>
<name>A0ABT0CS12_9HYPH</name>
<accession>A0ABT0CS12</accession>